<evidence type="ECO:0000313" key="7">
    <source>
        <dbReference type="EMBL" id="GEJ57698.1"/>
    </source>
</evidence>
<gene>
    <name evidence="7" type="ORF">AMYX_24390</name>
</gene>
<dbReference type="GO" id="GO:0006508">
    <property type="term" value="P:proteolysis"/>
    <property type="evidence" value="ECO:0007669"/>
    <property type="project" value="UniProtKB-KW"/>
</dbReference>
<evidence type="ECO:0000256" key="5">
    <source>
        <dbReference type="ARBA" id="ARBA00022833"/>
    </source>
</evidence>
<evidence type="ECO:0000313" key="8">
    <source>
        <dbReference type="Proteomes" id="UP000503640"/>
    </source>
</evidence>
<dbReference type="AlphaFoldDB" id="A0A7I9VNB7"/>
<evidence type="ECO:0000256" key="1">
    <source>
        <dbReference type="ARBA" id="ARBA00001947"/>
    </source>
</evidence>
<dbReference type="PANTHER" id="PTHR15910">
    <property type="entry name" value="ARCHAEMETZINCIN"/>
    <property type="match status" value="1"/>
</dbReference>
<evidence type="ECO:0000256" key="3">
    <source>
        <dbReference type="ARBA" id="ARBA00022723"/>
    </source>
</evidence>
<comment type="cofactor">
    <cofactor evidence="1">
        <name>Zn(2+)</name>
        <dbReference type="ChEBI" id="CHEBI:29105"/>
    </cofactor>
</comment>
<keyword evidence="2" id="KW-0645">Protease</keyword>
<organism evidence="7 8">
    <name type="scientific">Anaeromyxobacter diazotrophicus</name>
    <dbReference type="NCBI Taxonomy" id="2590199"/>
    <lineage>
        <taxon>Bacteria</taxon>
        <taxon>Pseudomonadati</taxon>
        <taxon>Myxococcota</taxon>
        <taxon>Myxococcia</taxon>
        <taxon>Myxococcales</taxon>
        <taxon>Cystobacterineae</taxon>
        <taxon>Anaeromyxobacteraceae</taxon>
        <taxon>Anaeromyxobacter</taxon>
    </lineage>
</organism>
<dbReference type="PANTHER" id="PTHR15910:SF1">
    <property type="entry name" value="ARCHAEMETZINCIN-2"/>
    <property type="match status" value="1"/>
</dbReference>
<dbReference type="CDD" id="cd11375">
    <property type="entry name" value="Peptidase_M54"/>
    <property type="match status" value="1"/>
</dbReference>
<keyword evidence="6" id="KW-0482">Metalloprotease</keyword>
<comment type="caution">
    <text evidence="7">The sequence shown here is derived from an EMBL/GenBank/DDBJ whole genome shotgun (WGS) entry which is preliminary data.</text>
</comment>
<dbReference type="InterPro" id="IPR024079">
    <property type="entry name" value="MetalloPept_cat_dom_sf"/>
</dbReference>
<dbReference type="GO" id="GO:0008237">
    <property type="term" value="F:metallopeptidase activity"/>
    <property type="evidence" value="ECO:0007669"/>
    <property type="project" value="UniProtKB-KW"/>
</dbReference>
<dbReference type="InterPro" id="IPR012091">
    <property type="entry name" value="Pept_M54_archaemetzncn_arc/bac"/>
</dbReference>
<dbReference type="GO" id="GO:0008270">
    <property type="term" value="F:zinc ion binding"/>
    <property type="evidence" value="ECO:0007669"/>
    <property type="project" value="InterPro"/>
</dbReference>
<protein>
    <submittedName>
        <fullName evidence="7">Peptidase</fullName>
    </submittedName>
</protein>
<dbReference type="SUPFAM" id="SSF55486">
    <property type="entry name" value="Metalloproteases ('zincins'), catalytic domain"/>
    <property type="match status" value="1"/>
</dbReference>
<keyword evidence="3" id="KW-0479">Metal-binding</keyword>
<dbReference type="Pfam" id="PF07998">
    <property type="entry name" value="Peptidase_M54"/>
    <property type="match status" value="1"/>
</dbReference>
<dbReference type="InterPro" id="IPR012962">
    <property type="entry name" value="Pept_M54_archaemetzincn"/>
</dbReference>
<evidence type="ECO:0000256" key="6">
    <source>
        <dbReference type="ARBA" id="ARBA00023049"/>
    </source>
</evidence>
<sequence>MPARVTVLAVGSVQRPLLAEVGATLTHTFGPASHLGPSQATPVYAFNKDRQQYHSTAVLRRLAQLSQAALGPVVAVTDVDLFVPDAPFVFGEADRDARTAIVSLFRLGHGPDGRPAEPERLRRRLQAESIHELGHLLGLSHCQDARCAMFLSHKPSDSDRKQAGLCAACRSALGMG</sequence>
<dbReference type="EMBL" id="BJTG01000005">
    <property type="protein sequence ID" value="GEJ57698.1"/>
    <property type="molecule type" value="Genomic_DNA"/>
</dbReference>
<evidence type="ECO:0000256" key="4">
    <source>
        <dbReference type="ARBA" id="ARBA00022801"/>
    </source>
</evidence>
<keyword evidence="4" id="KW-0378">Hydrolase</keyword>
<keyword evidence="8" id="KW-1185">Reference proteome</keyword>
<reference evidence="8" key="1">
    <citation type="journal article" date="2020" name="Appl. Environ. Microbiol.">
        <title>Diazotrophic Anaeromyxobacter Isolates from Soils.</title>
        <authorList>
            <person name="Masuda Y."/>
            <person name="Yamanaka H."/>
            <person name="Xu Z.X."/>
            <person name="Shiratori Y."/>
            <person name="Aono T."/>
            <person name="Amachi S."/>
            <person name="Senoo K."/>
            <person name="Itoh H."/>
        </authorList>
    </citation>
    <scope>NUCLEOTIDE SEQUENCE [LARGE SCALE GENOMIC DNA]</scope>
    <source>
        <strain evidence="8">R267</strain>
    </source>
</reference>
<name>A0A7I9VNB7_9BACT</name>
<dbReference type="Proteomes" id="UP000503640">
    <property type="component" value="Unassembled WGS sequence"/>
</dbReference>
<keyword evidence="5" id="KW-0862">Zinc</keyword>
<dbReference type="PIRSF" id="PIRSF005785">
    <property type="entry name" value="Zn-prot_arch"/>
    <property type="match status" value="1"/>
</dbReference>
<dbReference type="RefSeq" id="WP_176065513.1">
    <property type="nucleotide sequence ID" value="NZ_BJTG01000005.1"/>
</dbReference>
<proteinExistence type="predicted"/>
<evidence type="ECO:0000256" key="2">
    <source>
        <dbReference type="ARBA" id="ARBA00022670"/>
    </source>
</evidence>
<accession>A0A7I9VNB7</accession>
<dbReference type="Gene3D" id="3.40.390.10">
    <property type="entry name" value="Collagenase (Catalytic Domain)"/>
    <property type="match status" value="1"/>
</dbReference>